<organism evidence="1 2">
    <name type="scientific">[Candida] jaroonii</name>
    <dbReference type="NCBI Taxonomy" id="467808"/>
    <lineage>
        <taxon>Eukaryota</taxon>
        <taxon>Fungi</taxon>
        <taxon>Dikarya</taxon>
        <taxon>Ascomycota</taxon>
        <taxon>Saccharomycotina</taxon>
        <taxon>Pichiomycetes</taxon>
        <taxon>Debaryomycetaceae</taxon>
        <taxon>Yamadazyma</taxon>
    </lineage>
</organism>
<proteinExistence type="predicted"/>
<keyword evidence="2" id="KW-1185">Reference proteome</keyword>
<evidence type="ECO:0000313" key="1">
    <source>
        <dbReference type="EMBL" id="CAH6718923.1"/>
    </source>
</evidence>
<accession>A0ACA9Y1T5</accession>
<evidence type="ECO:0000313" key="2">
    <source>
        <dbReference type="Proteomes" id="UP001152531"/>
    </source>
</evidence>
<comment type="caution">
    <text evidence="1">The sequence shown here is derived from an EMBL/GenBank/DDBJ whole genome shotgun (WGS) entry which is preliminary data.</text>
</comment>
<dbReference type="EMBL" id="CALSDN010000001">
    <property type="protein sequence ID" value="CAH6718923.1"/>
    <property type="molecule type" value="Genomic_DNA"/>
</dbReference>
<reference evidence="1" key="1">
    <citation type="submission" date="2022-06" db="EMBL/GenBank/DDBJ databases">
        <authorList>
            <person name="Legras J.-L."/>
            <person name="Devillers H."/>
            <person name="Grondin C."/>
        </authorList>
    </citation>
    <scope>NUCLEOTIDE SEQUENCE</scope>
    <source>
        <strain evidence="1">CLIB 1444</strain>
    </source>
</reference>
<name>A0ACA9Y1T5_9ASCO</name>
<dbReference type="Proteomes" id="UP001152531">
    <property type="component" value="Unassembled WGS sequence"/>
</dbReference>
<gene>
    <name evidence="1" type="ORF">CLIB1444_01S17524</name>
</gene>
<sequence length="461" mass="53061">MENLGEALYKSVTDINYGLAKWIEPYIYHILAVYVSLPILAYFLLPFIFSDGSHYGTKSVTIFVLGDIGHSPRMCNHAKSFANLEYNVNLCGYNESTIPDELMDSERIDIYAIKVFKRRRFPYIVYVILKATFQCFEIFKLLSSFRGTDYIMIQNPPSLPVLAISVFFIKVFSRKTKLIIDWHNMNYSILNMKYNDETHVLVRFLKGYEKIFSRFADINLTVTEKMKSFLIEKFEIDKSKVLVFYDRPGDNFAPLDKIEFTKDEILSHEAFNGTDASNRKIVITSTSFTPDEDFNILLDGLKAYEQDSTTEPVLVLVTGKGPLKTQFLRRVKQLAFSDKIKIKSVWLSYEDYPIIMAVADIGISLHTSSSGMDLPMKILDFYGCGVPAISLNYPAISELVHEGVNGYITDTNDATELSRLLKKTFQNKGGYEKIKENAIKESQQRWKQNWNDKLGEIFNYR</sequence>
<protein>
    <submittedName>
        <fullName evidence="1">Chitobiosyldiphosphodolichol beta-mannosyltransferase</fullName>
    </submittedName>
</protein>